<evidence type="ECO:0000259" key="7">
    <source>
        <dbReference type="PROSITE" id="PS51900"/>
    </source>
</evidence>
<evidence type="ECO:0000256" key="5">
    <source>
        <dbReference type="PROSITE-ProRule" id="PRU01248"/>
    </source>
</evidence>
<reference evidence="8 9" key="1">
    <citation type="submission" date="2018-11" db="EMBL/GenBank/DDBJ databases">
        <title>Genome squencing of methanotrophic bacteria isolated from alkaline groundwater in Korea.</title>
        <authorList>
            <person name="Nguyen L.N."/>
        </authorList>
    </citation>
    <scope>NUCLEOTIDE SEQUENCE [LARGE SCALE GENOMIC DNA]</scope>
    <source>
        <strain evidence="8 9">GW6</strain>
    </source>
</reference>
<dbReference type="Pfam" id="PF00589">
    <property type="entry name" value="Phage_integrase"/>
    <property type="match status" value="1"/>
</dbReference>
<sequence length="432" mass="48590">MAAKKDFTDRFLRSIKPAEPGKRVIYMDAVVPQFGLRVGDKSTKDNIGAFVLVARWPGGSKNPAPRRIGDYPITSLAEAREIAREWREDIRQGIDPKVKEEQRRCEEELRRKEEANAQANTFSAVFEDYRAECLSRIKTGEAATGDIKRHVIPKWGPRPIAEIRRADVKALIREIDKVAPRTSSLILSYLKTFFSWATDEERIDANPAAGIKPLSSAVKRDRVLSDAEIRAFWIACGDLGAFGRAFRFLLATGQRLSEVGDMPWREVDVEARRWTIPRERAKADRAHEVPLSDLALATLGECPRLGPFPFTTRGDIPIAGWSKSKVALDRAMLAQLQKDADEKGETAPVTLPDWRLHDLRRTCATNLARLGVDRIVISKLLNHSEGGVTQIYDRHARDAEKRRALDMWGQRLQAIVDDMPASNVIPLSAGRR</sequence>
<dbReference type="Gene3D" id="3.30.160.390">
    <property type="entry name" value="Integrase, DNA-binding domain"/>
    <property type="match status" value="1"/>
</dbReference>
<name>A0A3G8M596_9HYPH</name>
<comment type="similarity">
    <text evidence="1">Belongs to the 'phage' integrase family.</text>
</comment>
<keyword evidence="2" id="KW-0229">DNA integration</keyword>
<dbReference type="InterPro" id="IPR050808">
    <property type="entry name" value="Phage_Integrase"/>
</dbReference>
<dbReference type="InterPro" id="IPR044068">
    <property type="entry name" value="CB"/>
</dbReference>
<keyword evidence="3 5" id="KW-0238">DNA-binding</keyword>
<gene>
    <name evidence="8" type="ORF">EHO51_06040</name>
</gene>
<evidence type="ECO:0000256" key="1">
    <source>
        <dbReference type="ARBA" id="ARBA00008857"/>
    </source>
</evidence>
<dbReference type="GO" id="GO:0003677">
    <property type="term" value="F:DNA binding"/>
    <property type="evidence" value="ECO:0007669"/>
    <property type="project" value="UniProtKB-UniRule"/>
</dbReference>
<dbReference type="InterPro" id="IPR010998">
    <property type="entry name" value="Integrase_recombinase_N"/>
</dbReference>
<dbReference type="PROSITE" id="PS51900">
    <property type="entry name" value="CB"/>
    <property type="match status" value="1"/>
</dbReference>
<evidence type="ECO:0000313" key="8">
    <source>
        <dbReference type="EMBL" id="AZG76322.1"/>
    </source>
</evidence>
<dbReference type="PANTHER" id="PTHR30629:SF2">
    <property type="entry name" value="PROPHAGE INTEGRASE INTS-RELATED"/>
    <property type="match status" value="1"/>
</dbReference>
<evidence type="ECO:0000259" key="6">
    <source>
        <dbReference type="PROSITE" id="PS51898"/>
    </source>
</evidence>
<dbReference type="PANTHER" id="PTHR30629">
    <property type="entry name" value="PROPHAGE INTEGRASE"/>
    <property type="match status" value="1"/>
</dbReference>
<dbReference type="InterPro" id="IPR053876">
    <property type="entry name" value="Phage_int_M"/>
</dbReference>
<dbReference type="AlphaFoldDB" id="A0A3G8M596"/>
<accession>A0A3G8M596</accession>
<feature type="domain" description="Core-binding (CB)" evidence="7">
    <location>
        <begin position="120"/>
        <end position="198"/>
    </location>
</feature>
<dbReference type="InterPro" id="IPR038488">
    <property type="entry name" value="Integrase_DNA-bd_sf"/>
</dbReference>
<dbReference type="RefSeq" id="WP_124738139.1">
    <property type="nucleotide sequence ID" value="NZ_CP034086.1"/>
</dbReference>
<evidence type="ECO:0000313" key="9">
    <source>
        <dbReference type="Proteomes" id="UP000273982"/>
    </source>
</evidence>
<evidence type="ECO:0000256" key="3">
    <source>
        <dbReference type="ARBA" id="ARBA00023125"/>
    </source>
</evidence>
<dbReference type="SUPFAM" id="SSF56349">
    <property type="entry name" value="DNA breaking-rejoining enzymes"/>
    <property type="match status" value="1"/>
</dbReference>
<organism evidence="8 9">
    <name type="scientific">Methylocystis rosea</name>
    <dbReference type="NCBI Taxonomy" id="173366"/>
    <lineage>
        <taxon>Bacteria</taxon>
        <taxon>Pseudomonadati</taxon>
        <taxon>Pseudomonadota</taxon>
        <taxon>Alphaproteobacteria</taxon>
        <taxon>Hyphomicrobiales</taxon>
        <taxon>Methylocystaceae</taxon>
        <taxon>Methylocystis</taxon>
    </lineage>
</organism>
<dbReference type="EMBL" id="CP034086">
    <property type="protein sequence ID" value="AZG76322.1"/>
    <property type="molecule type" value="Genomic_DNA"/>
</dbReference>
<dbReference type="InterPro" id="IPR002104">
    <property type="entry name" value="Integrase_catalytic"/>
</dbReference>
<dbReference type="InterPro" id="IPR013762">
    <property type="entry name" value="Integrase-like_cat_sf"/>
</dbReference>
<dbReference type="Proteomes" id="UP000273982">
    <property type="component" value="Chromosome"/>
</dbReference>
<dbReference type="GO" id="GO:0006310">
    <property type="term" value="P:DNA recombination"/>
    <property type="evidence" value="ECO:0007669"/>
    <property type="project" value="UniProtKB-KW"/>
</dbReference>
<dbReference type="InterPro" id="IPR011010">
    <property type="entry name" value="DNA_brk_join_enz"/>
</dbReference>
<dbReference type="KEGG" id="mros:EHO51_06040"/>
<dbReference type="PROSITE" id="PS51898">
    <property type="entry name" value="TYR_RECOMBINASE"/>
    <property type="match status" value="1"/>
</dbReference>
<dbReference type="GO" id="GO:0015074">
    <property type="term" value="P:DNA integration"/>
    <property type="evidence" value="ECO:0007669"/>
    <property type="project" value="UniProtKB-KW"/>
</dbReference>
<dbReference type="InterPro" id="IPR025166">
    <property type="entry name" value="Integrase_DNA_bind_dom"/>
</dbReference>
<protein>
    <submittedName>
        <fullName evidence="8">Site-specific integrase</fullName>
    </submittedName>
</protein>
<dbReference type="Pfam" id="PF22022">
    <property type="entry name" value="Phage_int_M"/>
    <property type="match status" value="1"/>
</dbReference>
<dbReference type="CDD" id="cd00801">
    <property type="entry name" value="INT_P4_C"/>
    <property type="match status" value="1"/>
</dbReference>
<dbReference type="Pfam" id="PF13356">
    <property type="entry name" value="Arm-DNA-bind_3"/>
    <property type="match status" value="1"/>
</dbReference>
<feature type="domain" description="Tyr recombinase" evidence="6">
    <location>
        <begin position="219"/>
        <end position="406"/>
    </location>
</feature>
<keyword evidence="4" id="KW-0233">DNA recombination</keyword>
<dbReference type="Gene3D" id="1.10.443.10">
    <property type="entry name" value="Intergrase catalytic core"/>
    <property type="match status" value="1"/>
</dbReference>
<evidence type="ECO:0000256" key="4">
    <source>
        <dbReference type="ARBA" id="ARBA00023172"/>
    </source>
</evidence>
<evidence type="ECO:0000256" key="2">
    <source>
        <dbReference type="ARBA" id="ARBA00022908"/>
    </source>
</evidence>
<dbReference type="Gene3D" id="1.10.150.130">
    <property type="match status" value="1"/>
</dbReference>
<proteinExistence type="inferred from homology"/>